<dbReference type="PROSITE" id="PS00211">
    <property type="entry name" value="ABC_TRANSPORTER_1"/>
    <property type="match status" value="1"/>
</dbReference>
<keyword evidence="4 6" id="KW-0067">ATP-binding</keyword>
<dbReference type="CDD" id="cd03264">
    <property type="entry name" value="ABC_drug_resistance_like"/>
    <property type="match status" value="1"/>
</dbReference>
<proteinExistence type="inferred from homology"/>
<comment type="caution">
    <text evidence="6">The sequence shown here is derived from an EMBL/GenBank/DDBJ whole genome shotgun (WGS) entry which is preliminary data.</text>
</comment>
<evidence type="ECO:0000259" key="5">
    <source>
        <dbReference type="PROSITE" id="PS50893"/>
    </source>
</evidence>
<accession>A0A5C4T8R3</accession>
<dbReference type="AlphaFoldDB" id="A0A5C4T8R3"/>
<dbReference type="InterPro" id="IPR017871">
    <property type="entry name" value="ABC_transporter-like_CS"/>
</dbReference>
<dbReference type="Gene3D" id="3.40.50.300">
    <property type="entry name" value="P-loop containing nucleotide triphosphate hydrolases"/>
    <property type="match status" value="1"/>
</dbReference>
<evidence type="ECO:0000256" key="1">
    <source>
        <dbReference type="ARBA" id="ARBA00005417"/>
    </source>
</evidence>
<dbReference type="InterPro" id="IPR027417">
    <property type="entry name" value="P-loop_NTPase"/>
</dbReference>
<sequence>MIRLERLTKRYRGHCALDRVDLSLAPGLHGLLGPNGAGKSTLMSILATLTVPDSGKMSIFGLDPITQGGGIRQLLGYVPQQIRLPSQLTGAELLHYAASMKGIGDRGVRSQEVEKALAEVNLNDKANSKIKTYSGGMKQRLAIAQALLGDPKLVVLDEPTAGLDPAERIRFRNLLRRWGETRVVLLSTHIVGDIETSCDSVTVLHEGRLRFQGELRELARLADGHVWEARLPASEADRWFAERLVVGSRREGNAITLRFIAAERPFPDAAPAEPTVEDGYVAALKGAADGWRS</sequence>
<dbReference type="RefSeq" id="WP_139603651.1">
    <property type="nucleotide sequence ID" value="NZ_VDCQ01000025.1"/>
</dbReference>
<evidence type="ECO:0000313" key="6">
    <source>
        <dbReference type="EMBL" id="TNJ64777.1"/>
    </source>
</evidence>
<dbReference type="InterPro" id="IPR003593">
    <property type="entry name" value="AAA+_ATPase"/>
</dbReference>
<dbReference type="PROSITE" id="PS50893">
    <property type="entry name" value="ABC_TRANSPORTER_2"/>
    <property type="match status" value="1"/>
</dbReference>
<dbReference type="SMART" id="SM00382">
    <property type="entry name" value="AAA"/>
    <property type="match status" value="1"/>
</dbReference>
<dbReference type="PANTHER" id="PTHR43335:SF2">
    <property type="entry name" value="ABC TRANSPORTER, ATP-BINDING PROTEIN"/>
    <property type="match status" value="1"/>
</dbReference>
<evidence type="ECO:0000313" key="7">
    <source>
        <dbReference type="Proteomes" id="UP000307943"/>
    </source>
</evidence>
<evidence type="ECO:0000256" key="4">
    <source>
        <dbReference type="ARBA" id="ARBA00022840"/>
    </source>
</evidence>
<evidence type="ECO:0000256" key="2">
    <source>
        <dbReference type="ARBA" id="ARBA00022448"/>
    </source>
</evidence>
<keyword evidence="3" id="KW-0547">Nucleotide-binding</keyword>
<dbReference type="Pfam" id="PF00005">
    <property type="entry name" value="ABC_tran"/>
    <property type="match status" value="1"/>
</dbReference>
<dbReference type="Proteomes" id="UP000307943">
    <property type="component" value="Unassembled WGS sequence"/>
</dbReference>
<evidence type="ECO:0000256" key="3">
    <source>
        <dbReference type="ARBA" id="ARBA00022741"/>
    </source>
</evidence>
<feature type="domain" description="ABC transporter" evidence="5">
    <location>
        <begin position="2"/>
        <end position="231"/>
    </location>
</feature>
<dbReference type="GO" id="GO:0005524">
    <property type="term" value="F:ATP binding"/>
    <property type="evidence" value="ECO:0007669"/>
    <property type="project" value="UniProtKB-KW"/>
</dbReference>
<dbReference type="EMBL" id="VDCQ01000025">
    <property type="protein sequence ID" value="TNJ64777.1"/>
    <property type="molecule type" value="Genomic_DNA"/>
</dbReference>
<name>A0A5C4T8R3_9BACL</name>
<dbReference type="GO" id="GO:0016887">
    <property type="term" value="F:ATP hydrolysis activity"/>
    <property type="evidence" value="ECO:0007669"/>
    <property type="project" value="InterPro"/>
</dbReference>
<dbReference type="SUPFAM" id="SSF52540">
    <property type="entry name" value="P-loop containing nucleoside triphosphate hydrolases"/>
    <property type="match status" value="1"/>
</dbReference>
<keyword evidence="2" id="KW-0813">Transport</keyword>
<organism evidence="6 7">
    <name type="scientific">Paenibacillus hemerocallicola</name>
    <dbReference type="NCBI Taxonomy" id="1172614"/>
    <lineage>
        <taxon>Bacteria</taxon>
        <taxon>Bacillati</taxon>
        <taxon>Bacillota</taxon>
        <taxon>Bacilli</taxon>
        <taxon>Bacillales</taxon>
        <taxon>Paenibacillaceae</taxon>
        <taxon>Paenibacillus</taxon>
    </lineage>
</organism>
<protein>
    <submittedName>
        <fullName evidence="6">ABC transporter ATP-binding protein</fullName>
    </submittedName>
</protein>
<reference evidence="6 7" key="1">
    <citation type="submission" date="2019-05" db="EMBL/GenBank/DDBJ databases">
        <title>We sequenced the genome of Paenibacillus hemerocallicola KCTC 33185 for further insight into its adaptation and study the phylogeny of Paenibacillus.</title>
        <authorList>
            <person name="Narsing Rao M.P."/>
        </authorList>
    </citation>
    <scope>NUCLEOTIDE SEQUENCE [LARGE SCALE GENOMIC DNA]</scope>
    <source>
        <strain evidence="6 7">KCTC 33185</strain>
    </source>
</reference>
<comment type="similarity">
    <text evidence="1">Belongs to the ABC transporter superfamily.</text>
</comment>
<dbReference type="PANTHER" id="PTHR43335">
    <property type="entry name" value="ABC TRANSPORTER, ATP-BINDING PROTEIN"/>
    <property type="match status" value="1"/>
</dbReference>
<gene>
    <name evidence="6" type="ORF">FE784_18170</name>
</gene>
<dbReference type="OrthoDB" id="9804819at2"/>
<keyword evidence="7" id="KW-1185">Reference proteome</keyword>
<dbReference type="InterPro" id="IPR003439">
    <property type="entry name" value="ABC_transporter-like_ATP-bd"/>
</dbReference>